<dbReference type="InterPro" id="IPR001223">
    <property type="entry name" value="Glyco_hydro18_cat"/>
</dbReference>
<organism evidence="5">
    <name type="scientific">Aspergillus arachidicola</name>
    <dbReference type="NCBI Taxonomy" id="656916"/>
    <lineage>
        <taxon>Eukaryota</taxon>
        <taxon>Fungi</taxon>
        <taxon>Dikarya</taxon>
        <taxon>Ascomycota</taxon>
        <taxon>Pezizomycotina</taxon>
        <taxon>Eurotiomycetes</taxon>
        <taxon>Eurotiomycetidae</taxon>
        <taxon>Eurotiales</taxon>
        <taxon>Aspergillaceae</taxon>
        <taxon>Aspergillus</taxon>
        <taxon>Aspergillus subgen. Circumdati</taxon>
    </lineage>
</organism>
<evidence type="ECO:0000256" key="3">
    <source>
        <dbReference type="ARBA" id="ARBA00023026"/>
    </source>
</evidence>
<dbReference type="InterPro" id="IPR017853">
    <property type="entry name" value="GH"/>
</dbReference>
<dbReference type="PANTHER" id="PTHR47700">
    <property type="entry name" value="V CHITINASE, PUTATIVE (AFU_ORTHOLOGUE AFUA_6G13720)-RELATED"/>
    <property type="match status" value="1"/>
</dbReference>
<dbReference type="Pfam" id="PF00704">
    <property type="entry name" value="Glyco_hydro_18"/>
    <property type="match status" value="1"/>
</dbReference>
<dbReference type="SUPFAM" id="SSF51445">
    <property type="entry name" value="(Trans)glycosidases"/>
    <property type="match status" value="1"/>
</dbReference>
<evidence type="ECO:0000259" key="4">
    <source>
        <dbReference type="PROSITE" id="PS51910"/>
    </source>
</evidence>
<reference evidence="5" key="1">
    <citation type="submission" date="2019-04" db="EMBL/GenBank/DDBJ databases">
        <title>Friends and foes A comparative genomics study of 23 Aspergillus species from section Flavi.</title>
        <authorList>
            <consortium name="DOE Joint Genome Institute"/>
            <person name="Kjaerbolling I."/>
            <person name="Vesth T."/>
            <person name="Frisvad J.C."/>
            <person name="Nybo J.L."/>
            <person name="Theobald S."/>
            <person name="Kildgaard S."/>
            <person name="Isbrandt T."/>
            <person name="Kuo A."/>
            <person name="Sato A."/>
            <person name="Lyhne E.K."/>
            <person name="Kogle M.E."/>
            <person name="Wiebenga A."/>
            <person name="Kun R.S."/>
            <person name="Lubbers R.J."/>
            <person name="Makela M.R."/>
            <person name="Barry K."/>
            <person name="Chovatia M."/>
            <person name="Clum A."/>
            <person name="Daum C."/>
            <person name="Haridas S."/>
            <person name="He G."/>
            <person name="LaButti K."/>
            <person name="Lipzen A."/>
            <person name="Mondo S."/>
            <person name="Riley R."/>
            <person name="Salamov A."/>
            <person name="Simmons B.A."/>
            <person name="Magnuson J.K."/>
            <person name="Henrissat B."/>
            <person name="Mortensen U.H."/>
            <person name="Larsen T.O."/>
            <person name="Devries R.P."/>
            <person name="Grigoriev I.V."/>
            <person name="Machida M."/>
            <person name="Baker S.E."/>
            <person name="Andersen M.R."/>
        </authorList>
    </citation>
    <scope>NUCLEOTIDE SEQUENCE</scope>
    <source>
        <strain evidence="5">CBS 117612</strain>
    </source>
</reference>
<dbReference type="Proteomes" id="UP000325558">
    <property type="component" value="Unassembled WGS sequence"/>
</dbReference>
<accession>A0A5N6YHW1</accession>
<dbReference type="PROSITE" id="PS51910">
    <property type="entry name" value="GH18_2"/>
    <property type="match status" value="1"/>
</dbReference>
<keyword evidence="2" id="KW-0147">Chitin-binding</keyword>
<dbReference type="GO" id="GO:0016787">
    <property type="term" value="F:hydrolase activity"/>
    <property type="evidence" value="ECO:0007669"/>
    <property type="project" value="UniProtKB-KW"/>
</dbReference>
<dbReference type="GO" id="GO:0005975">
    <property type="term" value="P:carbohydrate metabolic process"/>
    <property type="evidence" value="ECO:0007669"/>
    <property type="project" value="InterPro"/>
</dbReference>
<dbReference type="InterPro" id="IPR029070">
    <property type="entry name" value="Chitinase_insertion_sf"/>
</dbReference>
<dbReference type="GO" id="GO:0008061">
    <property type="term" value="F:chitin binding"/>
    <property type="evidence" value="ECO:0007669"/>
    <property type="project" value="UniProtKB-KW"/>
</dbReference>
<dbReference type="OrthoDB" id="73875at2759"/>
<protein>
    <submittedName>
        <fullName evidence="5">Glycoside hydrolase superfamily</fullName>
    </submittedName>
</protein>
<keyword evidence="5" id="KW-0378">Hydrolase</keyword>
<name>A0A5N6YHW1_9EURO</name>
<evidence type="ECO:0000313" key="5">
    <source>
        <dbReference type="EMBL" id="KAE8345027.1"/>
    </source>
</evidence>
<dbReference type="Gene3D" id="3.20.20.80">
    <property type="entry name" value="Glycosidases"/>
    <property type="match status" value="1"/>
</dbReference>
<evidence type="ECO:0000256" key="2">
    <source>
        <dbReference type="ARBA" id="ARBA00022669"/>
    </source>
</evidence>
<dbReference type="SUPFAM" id="SSF54556">
    <property type="entry name" value="Chitinase insertion domain"/>
    <property type="match status" value="1"/>
</dbReference>
<comment type="similarity">
    <text evidence="1">Belongs to the glycosyl hydrolase 18 family. Chitinase class V subfamily.</text>
</comment>
<dbReference type="Gene3D" id="3.10.50.10">
    <property type="match status" value="1"/>
</dbReference>
<dbReference type="InterPro" id="IPR053214">
    <property type="entry name" value="LysM12-like"/>
</dbReference>
<dbReference type="AlphaFoldDB" id="A0A5N6YHW1"/>
<dbReference type="EMBL" id="ML737121">
    <property type="protein sequence ID" value="KAE8345027.1"/>
    <property type="molecule type" value="Genomic_DNA"/>
</dbReference>
<feature type="domain" description="GH18" evidence="4">
    <location>
        <begin position="1"/>
        <end position="158"/>
    </location>
</feature>
<dbReference type="PANTHER" id="PTHR47700:SF2">
    <property type="entry name" value="CHITINASE"/>
    <property type="match status" value="1"/>
</dbReference>
<gene>
    <name evidence="5" type="ORF">BDV24DRAFT_159860</name>
</gene>
<sequence length="158" mass="18080">MANLKKALTDYQFGLSVTLFTSYWYLQHFDLESLDKSVDWFNFMSYDLHGTWDMGNKWIGAYLDAYTNLTEIKTALDLLWRNDIKPSKVNMGMAFYGRSVTLASPLCTEPDCLYLLAGDKRACSNTAGVLFNNEIQQIIRNNNIIPTLYKDAAVKTFT</sequence>
<evidence type="ECO:0000256" key="1">
    <source>
        <dbReference type="ARBA" id="ARBA00008682"/>
    </source>
</evidence>
<proteinExistence type="inferred from homology"/>
<keyword evidence="3" id="KW-0843">Virulence</keyword>